<organism evidence="2 3">
    <name type="scientific">Eumeta variegata</name>
    <name type="common">Bagworm moth</name>
    <name type="synonym">Eumeta japonica</name>
    <dbReference type="NCBI Taxonomy" id="151549"/>
    <lineage>
        <taxon>Eukaryota</taxon>
        <taxon>Metazoa</taxon>
        <taxon>Ecdysozoa</taxon>
        <taxon>Arthropoda</taxon>
        <taxon>Hexapoda</taxon>
        <taxon>Insecta</taxon>
        <taxon>Pterygota</taxon>
        <taxon>Neoptera</taxon>
        <taxon>Endopterygota</taxon>
        <taxon>Lepidoptera</taxon>
        <taxon>Glossata</taxon>
        <taxon>Ditrysia</taxon>
        <taxon>Tineoidea</taxon>
        <taxon>Psychidae</taxon>
        <taxon>Oiketicinae</taxon>
        <taxon>Eumeta</taxon>
    </lineage>
</organism>
<evidence type="ECO:0000313" key="2">
    <source>
        <dbReference type="EMBL" id="GBP60448.1"/>
    </source>
</evidence>
<evidence type="ECO:0000313" key="3">
    <source>
        <dbReference type="Proteomes" id="UP000299102"/>
    </source>
</evidence>
<dbReference type="AlphaFoldDB" id="A0A4C1X9G1"/>
<protein>
    <submittedName>
        <fullName evidence="2">Uncharacterized protein</fullName>
    </submittedName>
</protein>
<dbReference type="EMBL" id="BGZK01000787">
    <property type="protein sequence ID" value="GBP60448.1"/>
    <property type="molecule type" value="Genomic_DNA"/>
</dbReference>
<reference evidence="2 3" key="1">
    <citation type="journal article" date="2019" name="Commun. Biol.">
        <title>The bagworm genome reveals a unique fibroin gene that provides high tensile strength.</title>
        <authorList>
            <person name="Kono N."/>
            <person name="Nakamura H."/>
            <person name="Ohtoshi R."/>
            <person name="Tomita M."/>
            <person name="Numata K."/>
            <person name="Arakawa K."/>
        </authorList>
    </citation>
    <scope>NUCLEOTIDE SEQUENCE [LARGE SCALE GENOMIC DNA]</scope>
</reference>
<name>A0A4C1X9G1_EUMVA</name>
<dbReference type="OrthoDB" id="6136790at2759"/>
<proteinExistence type="predicted"/>
<comment type="caution">
    <text evidence="2">The sequence shown here is derived from an EMBL/GenBank/DDBJ whole genome shotgun (WGS) entry which is preliminary data.</text>
</comment>
<feature type="compositionally biased region" description="Polar residues" evidence="1">
    <location>
        <begin position="1"/>
        <end position="26"/>
    </location>
</feature>
<accession>A0A4C1X9G1</accession>
<sequence>MRAASSEQTTSTTLLDLRGQRNNHQRVTAEDMRRSVRDQIYSFEPVESHYCRKTTHKLYLGCSLNYPRMYLLYKQWIDCDEYNDQCHNLGQYKDIADNHKSVHS</sequence>
<evidence type="ECO:0000256" key="1">
    <source>
        <dbReference type="SAM" id="MobiDB-lite"/>
    </source>
</evidence>
<keyword evidence="3" id="KW-1185">Reference proteome</keyword>
<feature type="region of interest" description="Disordered" evidence="1">
    <location>
        <begin position="1"/>
        <end position="31"/>
    </location>
</feature>
<gene>
    <name evidence="2" type="ORF">EVAR_98347_1</name>
</gene>
<dbReference type="Proteomes" id="UP000299102">
    <property type="component" value="Unassembled WGS sequence"/>
</dbReference>